<dbReference type="SUPFAM" id="SSF46894">
    <property type="entry name" value="C-terminal effector domain of the bipartite response regulators"/>
    <property type="match status" value="1"/>
</dbReference>
<keyword evidence="1" id="KW-0805">Transcription regulation</keyword>
<dbReference type="GO" id="GO:0003677">
    <property type="term" value="F:DNA binding"/>
    <property type="evidence" value="ECO:0007669"/>
    <property type="project" value="UniProtKB-KW"/>
</dbReference>
<dbReference type="PRINTS" id="PR00038">
    <property type="entry name" value="HTHLUXR"/>
</dbReference>
<evidence type="ECO:0000259" key="4">
    <source>
        <dbReference type="PROSITE" id="PS50043"/>
    </source>
</evidence>
<dbReference type="InterPro" id="IPR036388">
    <property type="entry name" value="WH-like_DNA-bd_sf"/>
</dbReference>
<accession>A0A8J3YIJ6</accession>
<dbReference type="RefSeq" id="WP_239152889.1">
    <property type="nucleotide sequence ID" value="NZ_BOPF01000009.1"/>
</dbReference>
<dbReference type="InterPro" id="IPR016032">
    <property type="entry name" value="Sig_transdc_resp-reg_C-effctor"/>
</dbReference>
<dbReference type="GO" id="GO:0006355">
    <property type="term" value="P:regulation of DNA-templated transcription"/>
    <property type="evidence" value="ECO:0007669"/>
    <property type="project" value="InterPro"/>
</dbReference>
<organism evidence="5 6">
    <name type="scientific">Virgisporangium aliadipatigenens</name>
    <dbReference type="NCBI Taxonomy" id="741659"/>
    <lineage>
        <taxon>Bacteria</taxon>
        <taxon>Bacillati</taxon>
        <taxon>Actinomycetota</taxon>
        <taxon>Actinomycetes</taxon>
        <taxon>Micromonosporales</taxon>
        <taxon>Micromonosporaceae</taxon>
        <taxon>Virgisporangium</taxon>
    </lineage>
</organism>
<dbReference type="SMART" id="SM00421">
    <property type="entry name" value="HTH_LUXR"/>
    <property type="match status" value="1"/>
</dbReference>
<dbReference type="AlphaFoldDB" id="A0A8J3YIJ6"/>
<keyword evidence="6" id="KW-1185">Reference proteome</keyword>
<feature type="domain" description="HTH luxR-type" evidence="4">
    <location>
        <begin position="83"/>
        <end position="148"/>
    </location>
</feature>
<evidence type="ECO:0000256" key="1">
    <source>
        <dbReference type="ARBA" id="ARBA00023015"/>
    </source>
</evidence>
<dbReference type="EMBL" id="BOPF01000009">
    <property type="protein sequence ID" value="GIJ45974.1"/>
    <property type="molecule type" value="Genomic_DNA"/>
</dbReference>
<evidence type="ECO:0000256" key="3">
    <source>
        <dbReference type="ARBA" id="ARBA00023163"/>
    </source>
</evidence>
<keyword evidence="2" id="KW-0238">DNA-binding</keyword>
<evidence type="ECO:0000256" key="2">
    <source>
        <dbReference type="ARBA" id="ARBA00023125"/>
    </source>
</evidence>
<dbReference type="PANTHER" id="PTHR44688">
    <property type="entry name" value="DNA-BINDING TRANSCRIPTIONAL ACTIVATOR DEVR_DOSR"/>
    <property type="match status" value="1"/>
</dbReference>
<comment type="caution">
    <text evidence="5">The sequence shown here is derived from an EMBL/GenBank/DDBJ whole genome shotgun (WGS) entry which is preliminary data.</text>
</comment>
<dbReference type="CDD" id="cd06170">
    <property type="entry name" value="LuxR_C_like"/>
    <property type="match status" value="1"/>
</dbReference>
<dbReference type="Proteomes" id="UP000619260">
    <property type="component" value="Unassembled WGS sequence"/>
</dbReference>
<dbReference type="PANTHER" id="PTHR44688:SF16">
    <property type="entry name" value="DNA-BINDING TRANSCRIPTIONAL ACTIVATOR DEVR_DOSR"/>
    <property type="match status" value="1"/>
</dbReference>
<dbReference type="PROSITE" id="PS50043">
    <property type="entry name" value="HTH_LUXR_2"/>
    <property type="match status" value="1"/>
</dbReference>
<dbReference type="InterPro" id="IPR000792">
    <property type="entry name" value="Tscrpt_reg_LuxR_C"/>
</dbReference>
<keyword evidence="3" id="KW-0804">Transcription</keyword>
<protein>
    <recommendedName>
        <fullName evidence="4">HTH luxR-type domain-containing protein</fullName>
    </recommendedName>
</protein>
<dbReference type="Pfam" id="PF00196">
    <property type="entry name" value="GerE"/>
    <property type="match status" value="1"/>
</dbReference>
<evidence type="ECO:0000313" key="5">
    <source>
        <dbReference type="EMBL" id="GIJ45974.1"/>
    </source>
</evidence>
<sequence length="150" mass="16025">MTAVNVVEPYDAAVDRQLVELLGGPVEPETLRLLWTMARGDLAVVRALVVVGVEFGVLSRRAGRWVWAGASPAPSAGPAPGTDAPVAPRLTPREREVLGLLGEGLTAAAIAHRLGVSRRTVTKHQEKLYRKMGTADRLGTVLLAQRLGMM</sequence>
<reference evidence="5" key="1">
    <citation type="submission" date="2021-01" db="EMBL/GenBank/DDBJ databases">
        <title>Whole genome shotgun sequence of Virgisporangium aliadipatigenens NBRC 105644.</title>
        <authorList>
            <person name="Komaki H."/>
            <person name="Tamura T."/>
        </authorList>
    </citation>
    <scope>NUCLEOTIDE SEQUENCE</scope>
    <source>
        <strain evidence="5">NBRC 105644</strain>
    </source>
</reference>
<dbReference type="Gene3D" id="1.10.10.10">
    <property type="entry name" value="Winged helix-like DNA-binding domain superfamily/Winged helix DNA-binding domain"/>
    <property type="match status" value="1"/>
</dbReference>
<evidence type="ECO:0000313" key="6">
    <source>
        <dbReference type="Proteomes" id="UP000619260"/>
    </source>
</evidence>
<name>A0A8J3YIJ6_9ACTN</name>
<gene>
    <name evidence="5" type="ORF">Val02_28600</name>
</gene>
<proteinExistence type="predicted"/>